<dbReference type="PANTHER" id="PTHR11956:SF5">
    <property type="entry name" value="ARGININE--TRNA LIGASE, CYTOPLASMIC"/>
    <property type="match status" value="1"/>
</dbReference>
<keyword evidence="3 10" id="KW-0963">Cytoplasm</keyword>
<dbReference type="Pfam" id="PF03485">
    <property type="entry name" value="Arg_tRNA_synt_N"/>
    <property type="match status" value="1"/>
</dbReference>
<dbReference type="InterPro" id="IPR005148">
    <property type="entry name" value="Arg-tRNA-synth_N"/>
</dbReference>
<keyword evidence="4 10" id="KW-0436">Ligase</keyword>
<evidence type="ECO:0000256" key="7">
    <source>
        <dbReference type="ARBA" id="ARBA00022917"/>
    </source>
</evidence>
<keyword evidence="8 10" id="KW-0030">Aminoacyl-tRNA synthetase</keyword>
<evidence type="ECO:0000256" key="1">
    <source>
        <dbReference type="ARBA" id="ARBA00004496"/>
    </source>
</evidence>
<dbReference type="PROSITE" id="PS00178">
    <property type="entry name" value="AA_TRNA_LIGASE_I"/>
    <property type="match status" value="1"/>
</dbReference>
<evidence type="ECO:0000313" key="15">
    <source>
        <dbReference type="Proteomes" id="UP000034498"/>
    </source>
</evidence>
<dbReference type="InterPro" id="IPR001412">
    <property type="entry name" value="aa-tRNA-synth_I_CS"/>
</dbReference>
<evidence type="ECO:0000256" key="2">
    <source>
        <dbReference type="ARBA" id="ARBA00005594"/>
    </source>
</evidence>
<dbReference type="Gene3D" id="3.30.1360.70">
    <property type="entry name" value="Arginyl tRNA synthetase N-terminal domain"/>
    <property type="match status" value="1"/>
</dbReference>
<evidence type="ECO:0000313" key="14">
    <source>
        <dbReference type="EMBL" id="KKQ74501.1"/>
    </source>
</evidence>
<dbReference type="PATRIC" id="fig|1618336.3.peg.142"/>
<accession>A0A0G0NBL8</accession>
<keyword evidence="5 10" id="KW-0547">Nucleotide-binding</keyword>
<dbReference type="GO" id="GO:0005737">
    <property type="term" value="C:cytoplasm"/>
    <property type="evidence" value="ECO:0007669"/>
    <property type="project" value="UniProtKB-SubCell"/>
</dbReference>
<evidence type="ECO:0000256" key="3">
    <source>
        <dbReference type="ARBA" id="ARBA00022490"/>
    </source>
</evidence>
<evidence type="ECO:0000259" key="13">
    <source>
        <dbReference type="SMART" id="SM01016"/>
    </source>
</evidence>
<dbReference type="SUPFAM" id="SSF55190">
    <property type="entry name" value="Arginyl-tRNA synthetase (ArgRS), N-terminal 'additional' domain"/>
    <property type="match status" value="1"/>
</dbReference>
<dbReference type="PRINTS" id="PR01038">
    <property type="entry name" value="TRNASYNTHARG"/>
</dbReference>
<feature type="domain" description="Arginyl tRNA synthetase N-terminal" evidence="13">
    <location>
        <begin position="3"/>
        <end position="88"/>
    </location>
</feature>
<dbReference type="GO" id="GO:0006420">
    <property type="term" value="P:arginyl-tRNA aminoacylation"/>
    <property type="evidence" value="ECO:0007669"/>
    <property type="project" value="UniProtKB-UniRule"/>
</dbReference>
<dbReference type="InterPro" id="IPR035684">
    <property type="entry name" value="ArgRS_core"/>
</dbReference>
<dbReference type="Gene3D" id="1.10.730.10">
    <property type="entry name" value="Isoleucyl-tRNA Synthetase, Domain 1"/>
    <property type="match status" value="1"/>
</dbReference>
<keyword evidence="6 10" id="KW-0067">ATP-binding</keyword>
<dbReference type="AlphaFoldDB" id="A0A0G0NBL8"/>
<evidence type="ECO:0000256" key="8">
    <source>
        <dbReference type="ARBA" id="ARBA00023146"/>
    </source>
</evidence>
<feature type="short sequence motif" description="'HIGH' region" evidence="10">
    <location>
        <begin position="125"/>
        <end position="135"/>
    </location>
</feature>
<dbReference type="HAMAP" id="MF_00123">
    <property type="entry name" value="Arg_tRNA_synth"/>
    <property type="match status" value="1"/>
</dbReference>
<evidence type="ECO:0000256" key="11">
    <source>
        <dbReference type="RuleBase" id="RU363038"/>
    </source>
</evidence>
<gene>
    <name evidence="10" type="primary">argS</name>
    <name evidence="14" type="ORF">US94_C0003G0019</name>
</gene>
<dbReference type="EC" id="6.1.1.19" evidence="10"/>
<dbReference type="SUPFAM" id="SSF47323">
    <property type="entry name" value="Anticodon-binding domain of a subclass of class I aminoacyl-tRNA synthetases"/>
    <property type="match status" value="1"/>
</dbReference>
<comment type="similarity">
    <text evidence="2 10 11">Belongs to the class-I aminoacyl-tRNA synthetase family.</text>
</comment>
<evidence type="ECO:0000259" key="12">
    <source>
        <dbReference type="SMART" id="SM00836"/>
    </source>
</evidence>
<dbReference type="SMART" id="SM01016">
    <property type="entry name" value="Arg_tRNA_synt_N"/>
    <property type="match status" value="1"/>
</dbReference>
<comment type="caution">
    <text evidence="14">The sequence shown here is derived from an EMBL/GenBank/DDBJ whole genome shotgun (WGS) entry which is preliminary data.</text>
</comment>
<dbReference type="CDD" id="cd00671">
    <property type="entry name" value="ArgRS_core"/>
    <property type="match status" value="1"/>
</dbReference>
<organism evidence="14 15">
    <name type="scientific">Berkelbacteria bacterium GW2011_GWB1_38_5</name>
    <dbReference type="NCBI Taxonomy" id="1618336"/>
    <lineage>
        <taxon>Bacteria</taxon>
        <taxon>Candidatus Berkelbacteria</taxon>
    </lineage>
</organism>
<dbReference type="InterPro" id="IPR014729">
    <property type="entry name" value="Rossmann-like_a/b/a_fold"/>
</dbReference>
<comment type="subcellular location">
    <subcellularLocation>
        <location evidence="1 10">Cytoplasm</location>
    </subcellularLocation>
</comment>
<proteinExistence type="inferred from homology"/>
<reference evidence="14 15" key="1">
    <citation type="journal article" date="2015" name="Nature">
        <title>rRNA introns, odd ribosomes, and small enigmatic genomes across a large radiation of phyla.</title>
        <authorList>
            <person name="Brown C.T."/>
            <person name="Hug L.A."/>
            <person name="Thomas B.C."/>
            <person name="Sharon I."/>
            <person name="Castelle C.J."/>
            <person name="Singh A."/>
            <person name="Wilkins M.J."/>
            <person name="Williams K.H."/>
            <person name="Banfield J.F."/>
        </authorList>
    </citation>
    <scope>NUCLEOTIDE SEQUENCE [LARGE SCALE GENOMIC DNA]</scope>
</reference>
<dbReference type="EMBL" id="LBUX01000003">
    <property type="protein sequence ID" value="KKQ74501.1"/>
    <property type="molecule type" value="Genomic_DNA"/>
</dbReference>
<protein>
    <recommendedName>
        <fullName evidence="10">Arginine--tRNA ligase</fullName>
        <ecNumber evidence="10">6.1.1.19</ecNumber>
    </recommendedName>
    <alternativeName>
        <fullName evidence="10">Arginyl-tRNA synthetase</fullName>
        <shortName evidence="10">ArgRS</shortName>
    </alternativeName>
</protein>
<keyword evidence="7 10" id="KW-0648">Protein biosynthesis</keyword>
<name>A0A0G0NBL8_9BACT</name>
<comment type="subunit">
    <text evidence="10">Monomer.</text>
</comment>
<dbReference type="STRING" id="1618336.US94_C0003G0019"/>
<dbReference type="FunFam" id="1.10.730.10:FF:000008">
    <property type="entry name" value="Arginine--tRNA ligase"/>
    <property type="match status" value="1"/>
</dbReference>
<evidence type="ECO:0000256" key="5">
    <source>
        <dbReference type="ARBA" id="ARBA00022741"/>
    </source>
</evidence>
<dbReference type="NCBIfam" id="TIGR00456">
    <property type="entry name" value="argS"/>
    <property type="match status" value="1"/>
</dbReference>
<dbReference type="Pfam" id="PF00750">
    <property type="entry name" value="tRNA-synt_1d"/>
    <property type="match status" value="1"/>
</dbReference>
<dbReference type="Proteomes" id="UP000034498">
    <property type="component" value="Unassembled WGS sequence"/>
</dbReference>
<dbReference type="GO" id="GO:0005524">
    <property type="term" value="F:ATP binding"/>
    <property type="evidence" value="ECO:0007669"/>
    <property type="project" value="UniProtKB-UniRule"/>
</dbReference>
<sequence>MKNQIKELISQVIKKAYPNVEMPDFSVEYADEKFGDYSTNIAMKLSKTAREKPQDIAKKIIEIIRESDNQEVIAGTEVAGPGFINFKIALPSLQQRISEINIAGEKYGTTDLGKDLKVNVEFISANPTGPLTLGNGRGGYCGDVLANILKAFGADVTREYYINDRGVQVLALGHSVLKDDEAVYKGAYIDEIAPKIKSKDPKEAGEEAAAILMEEYLKKSIEKMGIKFDHWFSEKSLYNTGRVDKLIEELGKKDLTYEQGGALWLKTTQYDDDKDRVLVTKEGEKTYIASDIAYHHDKIHRGYNLMINFWGADHHGYIGRLKAAIEMLRGDADWSGELQIQIAQLVRLVSKGQEVKMSKRAGTYVTLDELIDEVGPDVSRFFFLERSLDTHMDFDLDLAKEKSQKNPVYYIQYAYARIHSILAKSEIRNPKSETKEENLKLLNKPEELSLIKELIKLPDLVIEIAEDYQVQKLPFYAMELATKFHTFYEKCPVIKSGNEDLTTARLVLLKATQIVLKNTLDLMGISVPEKM</sequence>
<dbReference type="SMART" id="SM00836">
    <property type="entry name" value="DALR_1"/>
    <property type="match status" value="1"/>
</dbReference>
<dbReference type="InterPro" id="IPR009080">
    <property type="entry name" value="tRNAsynth_Ia_anticodon-bd"/>
</dbReference>
<evidence type="ECO:0000256" key="10">
    <source>
        <dbReference type="HAMAP-Rule" id="MF_00123"/>
    </source>
</evidence>
<dbReference type="InterPro" id="IPR008909">
    <property type="entry name" value="DALR_anticod-bd"/>
</dbReference>
<evidence type="ECO:0000256" key="6">
    <source>
        <dbReference type="ARBA" id="ARBA00022840"/>
    </source>
</evidence>
<evidence type="ECO:0000256" key="9">
    <source>
        <dbReference type="ARBA" id="ARBA00049339"/>
    </source>
</evidence>
<dbReference type="PANTHER" id="PTHR11956">
    <property type="entry name" value="ARGINYL-TRNA SYNTHETASE"/>
    <property type="match status" value="1"/>
</dbReference>
<dbReference type="SUPFAM" id="SSF52374">
    <property type="entry name" value="Nucleotidylyl transferase"/>
    <property type="match status" value="1"/>
</dbReference>
<evidence type="ECO:0000256" key="4">
    <source>
        <dbReference type="ARBA" id="ARBA00022598"/>
    </source>
</evidence>
<dbReference type="Gene3D" id="3.40.50.620">
    <property type="entry name" value="HUPs"/>
    <property type="match status" value="1"/>
</dbReference>
<dbReference type="InterPro" id="IPR001278">
    <property type="entry name" value="Arg-tRNA-ligase"/>
</dbReference>
<dbReference type="InterPro" id="IPR036695">
    <property type="entry name" value="Arg-tRNA-synth_N_sf"/>
</dbReference>
<dbReference type="Pfam" id="PF05746">
    <property type="entry name" value="DALR_1"/>
    <property type="match status" value="1"/>
</dbReference>
<feature type="domain" description="DALR anticodon binding" evidence="12">
    <location>
        <begin position="411"/>
        <end position="531"/>
    </location>
</feature>
<comment type="catalytic activity">
    <reaction evidence="9 10">
        <text>tRNA(Arg) + L-arginine + ATP = L-arginyl-tRNA(Arg) + AMP + diphosphate</text>
        <dbReference type="Rhea" id="RHEA:20301"/>
        <dbReference type="Rhea" id="RHEA-COMP:9658"/>
        <dbReference type="Rhea" id="RHEA-COMP:9673"/>
        <dbReference type="ChEBI" id="CHEBI:30616"/>
        <dbReference type="ChEBI" id="CHEBI:32682"/>
        <dbReference type="ChEBI" id="CHEBI:33019"/>
        <dbReference type="ChEBI" id="CHEBI:78442"/>
        <dbReference type="ChEBI" id="CHEBI:78513"/>
        <dbReference type="ChEBI" id="CHEBI:456215"/>
        <dbReference type="EC" id="6.1.1.19"/>
    </reaction>
</comment>
<dbReference type="GO" id="GO:0004814">
    <property type="term" value="F:arginine-tRNA ligase activity"/>
    <property type="evidence" value="ECO:0007669"/>
    <property type="project" value="UniProtKB-UniRule"/>
</dbReference>